<feature type="signal peptide" evidence="4">
    <location>
        <begin position="1"/>
        <end position="21"/>
    </location>
</feature>
<evidence type="ECO:0000256" key="4">
    <source>
        <dbReference type="SAM" id="SignalP"/>
    </source>
</evidence>
<gene>
    <name evidence="7" type="ORF">FHS56_001575</name>
</gene>
<keyword evidence="8" id="KW-1185">Reference proteome</keyword>
<keyword evidence="1" id="KW-0645">Protease</keyword>
<evidence type="ECO:0000256" key="2">
    <source>
        <dbReference type="ARBA" id="ARBA00022801"/>
    </source>
</evidence>
<dbReference type="AlphaFoldDB" id="A0A846MRS3"/>
<dbReference type="SUPFAM" id="SSF82171">
    <property type="entry name" value="DPP6 N-terminal domain-like"/>
    <property type="match status" value="1"/>
</dbReference>
<dbReference type="GO" id="GO:0004252">
    <property type="term" value="F:serine-type endopeptidase activity"/>
    <property type="evidence" value="ECO:0007669"/>
    <property type="project" value="InterPro"/>
</dbReference>
<dbReference type="InterPro" id="IPR002471">
    <property type="entry name" value="Pept_S9_AS"/>
</dbReference>
<evidence type="ECO:0000313" key="8">
    <source>
        <dbReference type="Proteomes" id="UP000537126"/>
    </source>
</evidence>
<keyword evidence="3" id="KW-0325">Glycoprotein</keyword>
<dbReference type="EMBL" id="JAASRN010000002">
    <property type="protein sequence ID" value="NIK74062.1"/>
    <property type="molecule type" value="Genomic_DNA"/>
</dbReference>
<evidence type="ECO:0000256" key="3">
    <source>
        <dbReference type="ARBA" id="ARBA00023180"/>
    </source>
</evidence>
<feature type="domain" description="Dipeptidylpeptidase IV N-terminal" evidence="6">
    <location>
        <begin position="101"/>
        <end position="444"/>
    </location>
</feature>
<dbReference type="FunFam" id="3.40.50.1820:FF:000003">
    <property type="entry name" value="Dipeptidyl peptidase 4"/>
    <property type="match status" value="1"/>
</dbReference>
<feature type="chain" id="PRO_5032737550" evidence="4">
    <location>
        <begin position="22"/>
        <end position="729"/>
    </location>
</feature>
<dbReference type="PANTHER" id="PTHR11731">
    <property type="entry name" value="PROTEASE FAMILY S9B,C DIPEPTIDYL-PEPTIDASE IV-RELATED"/>
    <property type="match status" value="1"/>
</dbReference>
<organism evidence="7 8">
    <name type="scientific">Thermonema lapsum</name>
    <dbReference type="NCBI Taxonomy" id="28195"/>
    <lineage>
        <taxon>Bacteria</taxon>
        <taxon>Pseudomonadati</taxon>
        <taxon>Bacteroidota</taxon>
        <taxon>Cytophagia</taxon>
        <taxon>Cytophagales</taxon>
        <taxon>Thermonemataceae</taxon>
        <taxon>Thermonema</taxon>
    </lineage>
</organism>
<evidence type="ECO:0000259" key="6">
    <source>
        <dbReference type="Pfam" id="PF00930"/>
    </source>
</evidence>
<feature type="domain" description="Peptidase S9 prolyl oligopeptidase catalytic" evidence="5">
    <location>
        <begin position="533"/>
        <end position="729"/>
    </location>
</feature>
<sequence>MKKLALLLYAFFWVGSSAIYAQERQKVSVEDVWRYYRFYPKSIGSINWMKDGKYYTALVDGKILQYDITTGKVVKTLAGDTPLVPEGENRPITIEDYELNASEDKILIKTDIESIYRRSYKAEYFIYDLKDGSLKRLSKNGKQSYATISPDGKKVAFVRDNNLFLVELSSMKEEAITTDGRFNHIINGASDWVYEEEFSFAKAFYWAPDSKKIAFYRFDESEVPEYNMQMWGDLYPKDYRFKYPKAGEKNSVVSIRVYHLDTKETQTIDLGNETDMYVPRVMWTKHPDILSIRKMNRLQNRLDLIHANVATGKQEVVLTETADTYVDIEFNDNLIYLDNGKEFLYSSERSGYKHLYLYDMSGKLKKQLTDGDWEVDEVAGIDEKNYKIYFTATKVSSIERHLFVVDWKKGKLEQMTRAAGVHRIDMSPDCRYYIDNYSSAQTPPRYSLHEGSTAKEIAVLEDNAALAKTLSRYAISPKEFFTIKNSKGIALNAWLIKPLNFDENKKYPVLMFVYGGPGSQQVMNQWDSFNFFWYQHLAAEGYMVVCVDNRGTGGRGRDFKHATYKQLGKLEVADQIDAAKYLASLPYVDANRIGIWGWSYGGYMSSLCILLGNDVFKTAIAVAPVTSWRYYDTIYTERYLQRPQDNPQGYDDYSPLTHAARLKGNYLLIHGTGDDNVHVQNALMMVDKLIEANKQFEVFFYPNRNHGIYGGNTRLHLYELMTDFIKRKL</sequence>
<evidence type="ECO:0000313" key="7">
    <source>
        <dbReference type="EMBL" id="NIK74062.1"/>
    </source>
</evidence>
<dbReference type="Gene3D" id="2.140.10.30">
    <property type="entry name" value="Dipeptidylpeptidase IV, N-terminal domain"/>
    <property type="match status" value="1"/>
</dbReference>
<dbReference type="InterPro" id="IPR002469">
    <property type="entry name" value="Peptidase_S9B_N"/>
</dbReference>
<keyword evidence="4" id="KW-0732">Signal</keyword>
<protein>
    <submittedName>
        <fullName evidence="7">Dipeptidyl-peptidase-4</fullName>
        <ecNumber evidence="7">3.4.14.5</ecNumber>
    </submittedName>
</protein>
<comment type="caution">
    <text evidence="7">The sequence shown here is derived from an EMBL/GenBank/DDBJ whole genome shotgun (WGS) entry which is preliminary data.</text>
</comment>
<dbReference type="Pfam" id="PF00930">
    <property type="entry name" value="DPPIV_N"/>
    <property type="match status" value="1"/>
</dbReference>
<accession>A0A846MRS3</accession>
<evidence type="ECO:0000256" key="1">
    <source>
        <dbReference type="ARBA" id="ARBA00022670"/>
    </source>
</evidence>
<dbReference type="InterPro" id="IPR029058">
    <property type="entry name" value="AB_hydrolase_fold"/>
</dbReference>
<dbReference type="Gene3D" id="3.40.50.1820">
    <property type="entry name" value="alpha/beta hydrolase"/>
    <property type="match status" value="1"/>
</dbReference>
<evidence type="ECO:0000259" key="5">
    <source>
        <dbReference type="Pfam" id="PF00326"/>
    </source>
</evidence>
<dbReference type="Proteomes" id="UP000537126">
    <property type="component" value="Unassembled WGS sequence"/>
</dbReference>
<reference evidence="7 8" key="1">
    <citation type="submission" date="2020-03" db="EMBL/GenBank/DDBJ databases">
        <title>Genomic Encyclopedia of Type Strains, Phase IV (KMG-IV): sequencing the most valuable type-strain genomes for metagenomic binning, comparative biology and taxonomic classification.</title>
        <authorList>
            <person name="Goeker M."/>
        </authorList>
    </citation>
    <scope>NUCLEOTIDE SEQUENCE [LARGE SCALE GENOMIC DNA]</scope>
    <source>
        <strain evidence="7 8">DSM 5718</strain>
    </source>
</reference>
<dbReference type="GO" id="GO:0006508">
    <property type="term" value="P:proteolysis"/>
    <property type="evidence" value="ECO:0007669"/>
    <property type="project" value="UniProtKB-KW"/>
</dbReference>
<dbReference type="PROSITE" id="PS00708">
    <property type="entry name" value="PRO_ENDOPEP_SER"/>
    <property type="match status" value="1"/>
</dbReference>
<dbReference type="InterPro" id="IPR050278">
    <property type="entry name" value="Serine_Prot_S9B/DPPIV"/>
</dbReference>
<keyword evidence="2 7" id="KW-0378">Hydrolase</keyword>
<dbReference type="InterPro" id="IPR001375">
    <property type="entry name" value="Peptidase_S9_cat"/>
</dbReference>
<dbReference type="Pfam" id="PF00326">
    <property type="entry name" value="Peptidase_S9"/>
    <property type="match status" value="1"/>
</dbReference>
<dbReference type="GO" id="GO:0008239">
    <property type="term" value="F:dipeptidyl-peptidase activity"/>
    <property type="evidence" value="ECO:0007669"/>
    <property type="project" value="UniProtKB-EC"/>
</dbReference>
<name>A0A846MRS3_9BACT</name>
<dbReference type="PANTHER" id="PTHR11731:SF193">
    <property type="entry name" value="DIPEPTIDYL PEPTIDASE 9"/>
    <property type="match status" value="1"/>
</dbReference>
<dbReference type="RefSeq" id="WP_166919383.1">
    <property type="nucleotide sequence ID" value="NZ_JAASRN010000002.1"/>
</dbReference>
<dbReference type="SUPFAM" id="SSF53474">
    <property type="entry name" value="alpha/beta-Hydrolases"/>
    <property type="match status" value="1"/>
</dbReference>
<proteinExistence type="predicted"/>
<dbReference type="EC" id="3.4.14.5" evidence="7"/>